<organism evidence="7 8">
    <name type="scientific">Saccharata proteae CBS 121410</name>
    <dbReference type="NCBI Taxonomy" id="1314787"/>
    <lineage>
        <taxon>Eukaryota</taxon>
        <taxon>Fungi</taxon>
        <taxon>Dikarya</taxon>
        <taxon>Ascomycota</taxon>
        <taxon>Pezizomycotina</taxon>
        <taxon>Dothideomycetes</taxon>
        <taxon>Dothideomycetes incertae sedis</taxon>
        <taxon>Botryosphaeriales</taxon>
        <taxon>Saccharataceae</taxon>
        <taxon>Saccharata</taxon>
    </lineage>
</organism>
<dbReference type="Proteomes" id="UP000799776">
    <property type="component" value="Unassembled WGS sequence"/>
</dbReference>
<protein>
    <recommendedName>
        <fullName evidence="9">FUN14-domain-containing protein</fullName>
    </recommendedName>
</protein>
<gene>
    <name evidence="7" type="ORF">K490DRAFT_14023</name>
</gene>
<keyword evidence="8" id="KW-1185">Reference proteome</keyword>
<feature type="non-terminal residue" evidence="7">
    <location>
        <position position="121"/>
    </location>
</feature>
<dbReference type="Pfam" id="PF04930">
    <property type="entry name" value="FUN14"/>
    <property type="match status" value="1"/>
</dbReference>
<comment type="similarity">
    <text evidence="2">Belongs to the FUN14 family.</text>
</comment>
<evidence type="ECO:0008006" key="9">
    <source>
        <dbReference type="Google" id="ProtNLM"/>
    </source>
</evidence>
<evidence type="ECO:0000256" key="2">
    <source>
        <dbReference type="ARBA" id="ARBA00009160"/>
    </source>
</evidence>
<evidence type="ECO:0000313" key="8">
    <source>
        <dbReference type="Proteomes" id="UP000799776"/>
    </source>
</evidence>
<evidence type="ECO:0000256" key="1">
    <source>
        <dbReference type="ARBA" id="ARBA00004370"/>
    </source>
</evidence>
<comment type="caution">
    <text evidence="7">The sequence shown here is derived from an EMBL/GenBank/DDBJ whole genome shotgun (WGS) entry which is preliminary data.</text>
</comment>
<sequence length="121" mass="13054">TSDSSVSPKDWSFSQYKRDAKAPVVSNGRINSRVWRQASSGSILGVIGGLAVSVFSKPLALLIGLLIVGVQFMDSRGIHLIPYGRLQKYFSNINLTSALQDNVAFKLSFGTTFALAAFAEL</sequence>
<name>A0A9P4HUC5_9PEZI</name>
<feature type="non-terminal residue" evidence="7">
    <location>
        <position position="1"/>
    </location>
</feature>
<keyword evidence="4 6" id="KW-1133">Transmembrane helix</keyword>
<dbReference type="AlphaFoldDB" id="A0A9P4HUC5"/>
<reference evidence="7" key="1">
    <citation type="journal article" date="2020" name="Stud. Mycol.">
        <title>101 Dothideomycetes genomes: a test case for predicting lifestyles and emergence of pathogens.</title>
        <authorList>
            <person name="Haridas S."/>
            <person name="Albert R."/>
            <person name="Binder M."/>
            <person name="Bloem J."/>
            <person name="Labutti K."/>
            <person name="Salamov A."/>
            <person name="Andreopoulos B."/>
            <person name="Baker S."/>
            <person name="Barry K."/>
            <person name="Bills G."/>
            <person name="Bluhm B."/>
            <person name="Cannon C."/>
            <person name="Castanera R."/>
            <person name="Culley D."/>
            <person name="Daum C."/>
            <person name="Ezra D."/>
            <person name="Gonzalez J."/>
            <person name="Henrissat B."/>
            <person name="Kuo A."/>
            <person name="Liang C."/>
            <person name="Lipzen A."/>
            <person name="Lutzoni F."/>
            <person name="Magnuson J."/>
            <person name="Mondo S."/>
            <person name="Nolan M."/>
            <person name="Ohm R."/>
            <person name="Pangilinan J."/>
            <person name="Park H.-J."/>
            <person name="Ramirez L."/>
            <person name="Alfaro M."/>
            <person name="Sun H."/>
            <person name="Tritt A."/>
            <person name="Yoshinaga Y."/>
            <person name="Zwiers L.-H."/>
            <person name="Turgeon B."/>
            <person name="Goodwin S."/>
            <person name="Spatafora J."/>
            <person name="Crous P."/>
            <person name="Grigoriev I."/>
        </authorList>
    </citation>
    <scope>NUCLEOTIDE SEQUENCE</scope>
    <source>
        <strain evidence="7">CBS 121410</strain>
    </source>
</reference>
<dbReference type="GO" id="GO:0016020">
    <property type="term" value="C:membrane"/>
    <property type="evidence" value="ECO:0007669"/>
    <property type="project" value="UniProtKB-SubCell"/>
</dbReference>
<dbReference type="OrthoDB" id="3990500at2759"/>
<accession>A0A9P4HUC5</accession>
<evidence type="ECO:0000313" key="7">
    <source>
        <dbReference type="EMBL" id="KAF2087007.1"/>
    </source>
</evidence>
<keyword evidence="3 6" id="KW-0812">Transmembrane</keyword>
<evidence type="ECO:0000256" key="3">
    <source>
        <dbReference type="ARBA" id="ARBA00022692"/>
    </source>
</evidence>
<evidence type="ECO:0000256" key="4">
    <source>
        <dbReference type="ARBA" id="ARBA00022989"/>
    </source>
</evidence>
<evidence type="ECO:0000256" key="5">
    <source>
        <dbReference type="ARBA" id="ARBA00023136"/>
    </source>
</evidence>
<feature type="transmembrane region" description="Helical" evidence="6">
    <location>
        <begin position="43"/>
        <end position="68"/>
    </location>
</feature>
<dbReference type="InterPro" id="IPR007014">
    <property type="entry name" value="FUN14"/>
</dbReference>
<proteinExistence type="inferred from homology"/>
<comment type="subcellular location">
    <subcellularLocation>
        <location evidence="1">Membrane</location>
    </subcellularLocation>
</comment>
<evidence type="ECO:0000256" key="6">
    <source>
        <dbReference type="SAM" id="Phobius"/>
    </source>
</evidence>
<keyword evidence="5 6" id="KW-0472">Membrane</keyword>
<dbReference type="EMBL" id="ML978722">
    <property type="protein sequence ID" value="KAF2087007.1"/>
    <property type="molecule type" value="Genomic_DNA"/>
</dbReference>